<evidence type="ECO:0000256" key="4">
    <source>
        <dbReference type="ARBA" id="ARBA00022727"/>
    </source>
</evidence>
<dbReference type="PANTHER" id="PTHR10344">
    <property type="entry name" value="THYMIDYLATE KINASE"/>
    <property type="match status" value="1"/>
</dbReference>
<dbReference type="GO" id="GO:0004798">
    <property type="term" value="F:dTMP kinase activity"/>
    <property type="evidence" value="ECO:0007669"/>
    <property type="project" value="UniProtKB-EC"/>
</dbReference>
<keyword evidence="5" id="KW-0547">Nucleotide-binding</keyword>
<dbReference type="HAMAP" id="MF_00165">
    <property type="entry name" value="Thymidylate_kinase"/>
    <property type="match status" value="1"/>
</dbReference>
<keyword evidence="13" id="KW-1185">Reference proteome</keyword>
<dbReference type="GO" id="GO:0006235">
    <property type="term" value="P:dTTP biosynthetic process"/>
    <property type="evidence" value="ECO:0007669"/>
    <property type="project" value="TreeGrafter"/>
</dbReference>
<dbReference type="Pfam" id="PF02223">
    <property type="entry name" value="Thymidylate_kin"/>
    <property type="match status" value="1"/>
</dbReference>
<organism evidence="10">
    <name type="scientific">Paulinella micropora</name>
    <dbReference type="NCBI Taxonomy" id="1928728"/>
    <lineage>
        <taxon>Eukaryota</taxon>
        <taxon>Sar</taxon>
        <taxon>Rhizaria</taxon>
        <taxon>Cercozoa</taxon>
        <taxon>Imbricatea</taxon>
        <taxon>Silicofilosea</taxon>
        <taxon>Euglyphida</taxon>
        <taxon>Paulinellidae</taxon>
        <taxon>Paulinella</taxon>
    </lineage>
</organism>
<sequence>MRGRFLVIEGIDGCGKTTQLNELHEWLPISGIMPRGVKLEITREPGGTSLGNVLRRILLDPDGEYNLEPLTELLLYAADRAQHVSQVILPALDRGDWVLSDRFCGSTIAYQGYGRRLSLTIISQLEEMVTSGLQPDLTLWLALSPEDAIIRIKDRSVDRIENNGIIFLKQVAVGFEKLAHERFWTQIPAQHSKTEVSTAIKGVIGTVFSNLAT</sequence>
<comment type="catalytic activity">
    <reaction evidence="8">
        <text>dTMP + ATP = dTDP + ADP</text>
        <dbReference type="Rhea" id="RHEA:13517"/>
        <dbReference type="ChEBI" id="CHEBI:30616"/>
        <dbReference type="ChEBI" id="CHEBI:58369"/>
        <dbReference type="ChEBI" id="CHEBI:63528"/>
        <dbReference type="ChEBI" id="CHEBI:456216"/>
        <dbReference type="EC" id="2.7.4.9"/>
    </reaction>
</comment>
<evidence type="ECO:0000313" key="13">
    <source>
        <dbReference type="Proteomes" id="UP000503178"/>
    </source>
</evidence>
<dbReference type="CDD" id="cd01672">
    <property type="entry name" value="TMPK"/>
    <property type="match status" value="1"/>
</dbReference>
<evidence type="ECO:0000259" key="9">
    <source>
        <dbReference type="Pfam" id="PF02223"/>
    </source>
</evidence>
<evidence type="ECO:0000256" key="1">
    <source>
        <dbReference type="ARBA" id="ARBA00009776"/>
    </source>
</evidence>
<dbReference type="PROSITE" id="PS01331">
    <property type="entry name" value="THYMIDYLATE_KINASE"/>
    <property type="match status" value="1"/>
</dbReference>
<accession>A0A1L5YBK4</accession>
<proteinExistence type="inferred from homology"/>
<keyword evidence="6 10" id="KW-0418">Kinase</keyword>
<dbReference type="AlphaFoldDB" id="A0A1L5YBK4"/>
<evidence type="ECO:0000256" key="7">
    <source>
        <dbReference type="ARBA" id="ARBA00022840"/>
    </source>
</evidence>
<evidence type="ECO:0000256" key="2">
    <source>
        <dbReference type="ARBA" id="ARBA00012980"/>
    </source>
</evidence>
<keyword evidence="4" id="KW-0545">Nucleotide biosynthesis</keyword>
<keyword evidence="7" id="KW-0067">ATP-binding</keyword>
<dbReference type="InterPro" id="IPR018094">
    <property type="entry name" value="Thymidylate_kinase"/>
</dbReference>
<geneLocation type="plastid" evidence="10"/>
<reference evidence="12 13" key="2">
    <citation type="submission" date="2019-06" db="EMBL/GenBank/DDBJ databases">
        <title>A hidden player of endosymbiotic evolution: DNA virus triggered massive gene transfer.</title>
        <authorList>
            <person name="Matsuo M."/>
            <person name="Katahata A."/>
            <person name="Tachikawa M."/>
            <person name="Minakuchi Y."/>
            <person name="Noguchi H."/>
            <person name="Toyoda A."/>
            <person name="Fujiyama A."/>
            <person name="Suzuki Y."/>
            <person name="Satoh S."/>
            <person name="Nakayama T."/>
            <person name="Kamikawa R."/>
            <person name="Nomura M."/>
            <person name="Inagaki Y."/>
            <person name="Ishida K."/>
            <person name="Obokata J."/>
        </authorList>
    </citation>
    <scope>NUCLEOTIDE SEQUENCE [LARGE SCALE GENOMIC DNA]</scope>
    <source>
        <strain evidence="12 13">MYN1</strain>
    </source>
</reference>
<dbReference type="PANTHER" id="PTHR10344:SF4">
    <property type="entry name" value="UMP-CMP KINASE 2, MITOCHONDRIAL"/>
    <property type="match status" value="1"/>
</dbReference>
<dbReference type="SUPFAM" id="SSF52540">
    <property type="entry name" value="P-loop containing nucleoside triphosphate hydrolases"/>
    <property type="match status" value="1"/>
</dbReference>
<dbReference type="EMBL" id="KX897545">
    <property type="protein sequence ID" value="APP88085.1"/>
    <property type="molecule type" value="Genomic_DNA"/>
</dbReference>
<evidence type="ECO:0000256" key="6">
    <source>
        <dbReference type="ARBA" id="ARBA00022777"/>
    </source>
</evidence>
<dbReference type="GO" id="GO:0005829">
    <property type="term" value="C:cytosol"/>
    <property type="evidence" value="ECO:0007669"/>
    <property type="project" value="TreeGrafter"/>
</dbReference>
<evidence type="ECO:0000313" key="12">
    <source>
        <dbReference type="EMBL" id="BBL86066.1"/>
    </source>
</evidence>
<dbReference type="NCBIfam" id="TIGR00041">
    <property type="entry name" value="DTMP_kinase"/>
    <property type="match status" value="1"/>
</dbReference>
<evidence type="ECO:0000256" key="3">
    <source>
        <dbReference type="ARBA" id="ARBA00022679"/>
    </source>
</evidence>
<name>A0A1L5YBK4_9EUKA</name>
<evidence type="ECO:0000256" key="5">
    <source>
        <dbReference type="ARBA" id="ARBA00022741"/>
    </source>
</evidence>
<dbReference type="InterPro" id="IPR018095">
    <property type="entry name" value="Thymidylate_kin_CS"/>
</dbReference>
<dbReference type="EC" id="2.7.4.9" evidence="2"/>
<evidence type="ECO:0000313" key="10">
    <source>
        <dbReference type="EMBL" id="APP88085.1"/>
    </source>
</evidence>
<protein>
    <recommendedName>
        <fullName evidence="2">dTMP kinase</fullName>
        <ecNumber evidence="2">2.7.4.9</ecNumber>
    </recommendedName>
</protein>
<reference evidence="10" key="1">
    <citation type="journal article" date="2017" name="Protist">
        <title>Diversity of the Photosynthetic Paulinella Species, with the Description of Paulinella micropora sp. nov. and the Chromatophore Genome Sequence for strain KR01.</title>
        <authorList>
            <person name="Lhee D."/>
            <person name="Yang E.C."/>
            <person name="Kim J.I."/>
            <person name="Nakayama T."/>
            <person name="Zuccarello G."/>
            <person name="Andersen R.A."/>
            <person name="Yoon H.S."/>
        </authorList>
    </citation>
    <scope>NUCLEOTIDE SEQUENCE</scope>
    <source>
        <strain evidence="11">FK01</strain>
        <strain evidence="10">KR01</strain>
    </source>
</reference>
<keyword evidence="10" id="KW-0934">Plastid</keyword>
<dbReference type="Proteomes" id="UP000503178">
    <property type="component" value="Chromatophore Pltd"/>
</dbReference>
<keyword evidence="3" id="KW-0808">Transferase</keyword>
<dbReference type="Gene3D" id="3.40.50.300">
    <property type="entry name" value="P-loop containing nucleotide triphosphate hydrolases"/>
    <property type="match status" value="1"/>
</dbReference>
<dbReference type="GO" id="GO:0006233">
    <property type="term" value="P:dTDP biosynthetic process"/>
    <property type="evidence" value="ECO:0007669"/>
    <property type="project" value="InterPro"/>
</dbReference>
<gene>
    <name evidence="12" type="primary">MYN1_Chr_250</name>
    <name evidence="10" type="ORF">PCKR_298</name>
    <name evidence="11" type="ORF">PFK_298</name>
    <name evidence="12" type="ORF">PMYN1_Chma257</name>
</gene>
<dbReference type="EMBL" id="KY124271">
    <property type="protein sequence ID" value="AQX44852.1"/>
    <property type="molecule type" value="Genomic_DNA"/>
</dbReference>
<dbReference type="InterPro" id="IPR039430">
    <property type="entry name" value="Thymidylate_kin-like_dom"/>
</dbReference>
<dbReference type="EMBL" id="LC490351">
    <property type="protein sequence ID" value="BBL86066.1"/>
    <property type="molecule type" value="Genomic_DNA"/>
</dbReference>
<evidence type="ECO:0000256" key="8">
    <source>
        <dbReference type="ARBA" id="ARBA00048743"/>
    </source>
</evidence>
<feature type="domain" description="Thymidylate kinase-like" evidence="9">
    <location>
        <begin position="8"/>
        <end position="200"/>
    </location>
</feature>
<comment type="similarity">
    <text evidence="1">Belongs to the thymidylate kinase family.</text>
</comment>
<dbReference type="GO" id="GO:0006227">
    <property type="term" value="P:dUDP biosynthetic process"/>
    <property type="evidence" value="ECO:0007669"/>
    <property type="project" value="TreeGrafter"/>
</dbReference>
<dbReference type="FunFam" id="3.40.50.300:FF:000225">
    <property type="entry name" value="Thymidylate kinase"/>
    <property type="match status" value="1"/>
</dbReference>
<evidence type="ECO:0000313" key="11">
    <source>
        <dbReference type="EMBL" id="AQX44852.1"/>
    </source>
</evidence>
<dbReference type="InterPro" id="IPR027417">
    <property type="entry name" value="P-loop_NTPase"/>
</dbReference>
<dbReference type="GO" id="GO:0005524">
    <property type="term" value="F:ATP binding"/>
    <property type="evidence" value="ECO:0007669"/>
    <property type="project" value="UniProtKB-KW"/>
</dbReference>